<organism evidence="1 2">
    <name type="scientific">Pseudomonas mandelii</name>
    <dbReference type="NCBI Taxonomy" id="75612"/>
    <lineage>
        <taxon>Bacteria</taxon>
        <taxon>Pseudomonadati</taxon>
        <taxon>Pseudomonadota</taxon>
        <taxon>Gammaproteobacteria</taxon>
        <taxon>Pseudomonadales</taxon>
        <taxon>Pseudomonadaceae</taxon>
        <taxon>Pseudomonas</taxon>
    </lineage>
</organism>
<gene>
    <name evidence="1" type="ORF">SAMN04489801_4732</name>
</gene>
<protein>
    <submittedName>
        <fullName evidence="1">Uncharacterized protein</fullName>
    </submittedName>
</protein>
<dbReference type="RefSeq" id="WP_083376351.1">
    <property type="nucleotide sequence ID" value="NZ_LT629796.1"/>
</dbReference>
<dbReference type="GeneID" id="46431717"/>
<sequence length="133" mass="15077">MPVEGFRSEWFTIGKHRVHLEARASFPDEDHKFIATVAAKTIDHHSTQARLVRVYFDDKACIYAVDIATTEEADKALESRITEILQSIFNTGNYYCDVAVVEKGDESSDHYHHMEHLSVAVGIATDRWAKAPK</sequence>
<keyword evidence="2" id="KW-1185">Reference proteome</keyword>
<dbReference type="Proteomes" id="UP000182476">
    <property type="component" value="Chromosome I"/>
</dbReference>
<evidence type="ECO:0000313" key="2">
    <source>
        <dbReference type="Proteomes" id="UP000182476"/>
    </source>
</evidence>
<proteinExistence type="predicted"/>
<name>A0ABY0VVM6_9PSED</name>
<accession>A0ABY0VVM6</accession>
<reference evidence="1 2" key="1">
    <citation type="submission" date="2016-10" db="EMBL/GenBank/DDBJ databases">
        <authorList>
            <person name="Varghese N."/>
            <person name="Submissions S."/>
        </authorList>
    </citation>
    <scope>NUCLEOTIDE SEQUENCE [LARGE SCALE GENOMIC DNA]</scope>
    <source>
        <strain evidence="1 2">LMG 21607</strain>
    </source>
</reference>
<evidence type="ECO:0000313" key="1">
    <source>
        <dbReference type="EMBL" id="SDU58494.1"/>
    </source>
</evidence>
<dbReference type="EMBL" id="LT629796">
    <property type="protein sequence ID" value="SDU58494.1"/>
    <property type="molecule type" value="Genomic_DNA"/>
</dbReference>